<keyword evidence="1" id="KW-0732">Signal</keyword>
<dbReference type="Proteomes" id="UP001334732">
    <property type="component" value="Chromosome"/>
</dbReference>
<sequence>MKKTAHAWVLAGLVGMPTFAIADEPASPHTLTANVGLTSNYVFRGISQTQGEPAIQGGLDYSHASGFYLGTWGSNVGWLTDFQGYKSGSMELDIYGGYRNAIGPVSYDVGAIRYMYPGSKNNTDPANTTLPGAWTSEAYASVGWKWFTAKYSYYLSDSVFGVGPNANGSGYLDLSASLPVADTGLTLGAHWGSFNFKNDTTYSPAVTPDYKDWKVSATYDLGKLAKQTSGMNLGVAYSDTDAEKAFWHDASGRYLGKATTTVWISKTF</sequence>
<evidence type="ECO:0000313" key="3">
    <source>
        <dbReference type="Proteomes" id="UP001334732"/>
    </source>
</evidence>
<keyword evidence="3" id="KW-1185">Reference proteome</keyword>
<feature type="signal peptide" evidence="1">
    <location>
        <begin position="1"/>
        <end position="22"/>
    </location>
</feature>
<gene>
    <name evidence="2" type="ORF">VA613_01455</name>
</gene>
<reference evidence="2 3" key="1">
    <citation type="submission" date="2023-12" db="EMBL/GenBank/DDBJ databases">
        <title>Thiobacillus sedimentum sp. nov., a chemolithoautotrophic sulfur-oxidizing bacterium isolated from freshwater sediment.</title>
        <authorList>
            <person name="Luo J."/>
            <person name="Dai C."/>
        </authorList>
    </citation>
    <scope>NUCLEOTIDE SEQUENCE [LARGE SCALE GENOMIC DNA]</scope>
    <source>
        <strain evidence="2 3">SCUT-2</strain>
    </source>
</reference>
<protein>
    <submittedName>
        <fullName evidence="2">TorF family putative porin</fullName>
    </submittedName>
</protein>
<proteinExistence type="predicted"/>
<dbReference type="EMBL" id="CP141769">
    <property type="protein sequence ID" value="WRS39562.1"/>
    <property type="molecule type" value="Genomic_DNA"/>
</dbReference>
<dbReference type="InterPro" id="IPR010239">
    <property type="entry name" value="CHP02001"/>
</dbReference>
<evidence type="ECO:0000313" key="2">
    <source>
        <dbReference type="EMBL" id="WRS39562.1"/>
    </source>
</evidence>
<dbReference type="Pfam" id="PF09694">
    <property type="entry name" value="Gcw_chp"/>
    <property type="match status" value="1"/>
</dbReference>
<dbReference type="RefSeq" id="WP_324780093.1">
    <property type="nucleotide sequence ID" value="NZ_CP141769.1"/>
</dbReference>
<organism evidence="2 3">
    <name type="scientific">Thiobacillus sedimenti</name>
    <dbReference type="NCBI Taxonomy" id="3110231"/>
    <lineage>
        <taxon>Bacteria</taxon>
        <taxon>Pseudomonadati</taxon>
        <taxon>Pseudomonadota</taxon>
        <taxon>Betaproteobacteria</taxon>
        <taxon>Nitrosomonadales</taxon>
        <taxon>Thiobacillaceae</taxon>
        <taxon>Thiobacillus</taxon>
    </lineage>
</organism>
<feature type="chain" id="PRO_5045269876" evidence="1">
    <location>
        <begin position="23"/>
        <end position="268"/>
    </location>
</feature>
<name>A0ABZ1CJW1_9PROT</name>
<evidence type="ECO:0000256" key="1">
    <source>
        <dbReference type="SAM" id="SignalP"/>
    </source>
</evidence>
<accession>A0ABZ1CJW1</accession>
<dbReference type="NCBIfam" id="TIGR02001">
    <property type="entry name" value="gcw_chp"/>
    <property type="match status" value="1"/>
</dbReference>